<organism evidence="1 2">
    <name type="scientific">Potamilus streckersoni</name>
    <dbReference type="NCBI Taxonomy" id="2493646"/>
    <lineage>
        <taxon>Eukaryota</taxon>
        <taxon>Metazoa</taxon>
        <taxon>Spiralia</taxon>
        <taxon>Lophotrochozoa</taxon>
        <taxon>Mollusca</taxon>
        <taxon>Bivalvia</taxon>
        <taxon>Autobranchia</taxon>
        <taxon>Heteroconchia</taxon>
        <taxon>Palaeoheterodonta</taxon>
        <taxon>Unionida</taxon>
        <taxon>Unionoidea</taxon>
        <taxon>Unionidae</taxon>
        <taxon>Ambleminae</taxon>
        <taxon>Lampsilini</taxon>
        <taxon>Potamilus</taxon>
    </lineage>
</organism>
<dbReference type="AlphaFoldDB" id="A0AAE0RUZ0"/>
<gene>
    <name evidence="1" type="ORF">CHS0354_001220</name>
</gene>
<evidence type="ECO:0000313" key="2">
    <source>
        <dbReference type="Proteomes" id="UP001195483"/>
    </source>
</evidence>
<sequence>MVYTFQQSDNQAIDQPVAKFLRWCKGTIEGLLGDNWSMLPPDTERIQTICCHMKNRYGVSYQGSPLDTPNSPDRATSICNDTDGVKHAVHATESSQNALGIKLPRKWTNVLNHRANVQMY</sequence>
<proteinExistence type="predicted"/>
<keyword evidence="2" id="KW-1185">Reference proteome</keyword>
<protein>
    <submittedName>
        <fullName evidence="1">Uncharacterized protein</fullName>
    </submittedName>
</protein>
<reference evidence="1" key="2">
    <citation type="journal article" date="2021" name="Genome Biol. Evol.">
        <title>Developing a high-quality reference genome for a parasitic bivalve with doubly uniparental inheritance (Bivalvia: Unionida).</title>
        <authorList>
            <person name="Smith C.H."/>
        </authorList>
    </citation>
    <scope>NUCLEOTIDE SEQUENCE</scope>
    <source>
        <strain evidence="1">CHS0354</strain>
        <tissue evidence="1">Mantle</tissue>
    </source>
</reference>
<dbReference type="EMBL" id="JAEAOA010000123">
    <property type="protein sequence ID" value="KAK3580086.1"/>
    <property type="molecule type" value="Genomic_DNA"/>
</dbReference>
<reference evidence="1" key="3">
    <citation type="submission" date="2023-05" db="EMBL/GenBank/DDBJ databases">
        <authorList>
            <person name="Smith C.H."/>
        </authorList>
    </citation>
    <scope>NUCLEOTIDE SEQUENCE</scope>
    <source>
        <strain evidence="1">CHS0354</strain>
        <tissue evidence="1">Mantle</tissue>
    </source>
</reference>
<evidence type="ECO:0000313" key="1">
    <source>
        <dbReference type="EMBL" id="KAK3580086.1"/>
    </source>
</evidence>
<accession>A0AAE0RUZ0</accession>
<name>A0AAE0RUZ0_9BIVA</name>
<reference evidence="1" key="1">
    <citation type="journal article" date="2021" name="Genome Biol. Evol.">
        <title>A High-Quality Reference Genome for a Parasitic Bivalve with Doubly Uniparental Inheritance (Bivalvia: Unionida).</title>
        <authorList>
            <person name="Smith C.H."/>
        </authorList>
    </citation>
    <scope>NUCLEOTIDE SEQUENCE</scope>
    <source>
        <strain evidence="1">CHS0354</strain>
    </source>
</reference>
<dbReference type="Proteomes" id="UP001195483">
    <property type="component" value="Unassembled WGS sequence"/>
</dbReference>
<comment type="caution">
    <text evidence="1">The sequence shown here is derived from an EMBL/GenBank/DDBJ whole genome shotgun (WGS) entry which is preliminary data.</text>
</comment>